<dbReference type="Proteomes" id="UP000712281">
    <property type="component" value="Unassembled WGS sequence"/>
</dbReference>
<organism evidence="2 3">
    <name type="scientific">Brassica cretica</name>
    <name type="common">Mustard</name>
    <dbReference type="NCBI Taxonomy" id="69181"/>
    <lineage>
        <taxon>Eukaryota</taxon>
        <taxon>Viridiplantae</taxon>
        <taxon>Streptophyta</taxon>
        <taxon>Embryophyta</taxon>
        <taxon>Tracheophyta</taxon>
        <taxon>Spermatophyta</taxon>
        <taxon>Magnoliopsida</taxon>
        <taxon>eudicotyledons</taxon>
        <taxon>Gunneridae</taxon>
        <taxon>Pentapetalae</taxon>
        <taxon>rosids</taxon>
        <taxon>malvids</taxon>
        <taxon>Brassicales</taxon>
        <taxon>Brassicaceae</taxon>
        <taxon>Brassiceae</taxon>
        <taxon>Brassica</taxon>
    </lineage>
</organism>
<feature type="compositionally biased region" description="Low complexity" evidence="1">
    <location>
        <begin position="13"/>
        <end position="23"/>
    </location>
</feature>
<proteinExistence type="predicted"/>
<evidence type="ECO:0000313" key="3">
    <source>
        <dbReference type="Proteomes" id="UP000712281"/>
    </source>
</evidence>
<protein>
    <submittedName>
        <fullName evidence="2">Uncharacterized protein</fullName>
    </submittedName>
</protein>
<name>A0A8S9LN82_BRACR</name>
<dbReference type="EMBL" id="QGKW02000276">
    <property type="protein sequence ID" value="KAF2607982.1"/>
    <property type="molecule type" value="Genomic_DNA"/>
</dbReference>
<reference evidence="2" key="1">
    <citation type="submission" date="2019-12" db="EMBL/GenBank/DDBJ databases">
        <title>Genome sequencing and annotation of Brassica cretica.</title>
        <authorList>
            <person name="Studholme D.J."/>
            <person name="Sarris P.F."/>
        </authorList>
    </citation>
    <scope>NUCLEOTIDE SEQUENCE</scope>
    <source>
        <strain evidence="2">PFS-001/15</strain>
        <tissue evidence="2">Leaf</tissue>
    </source>
</reference>
<dbReference type="AlphaFoldDB" id="A0A8S9LN82"/>
<gene>
    <name evidence="2" type="ORF">F2Q68_00046134</name>
</gene>
<feature type="region of interest" description="Disordered" evidence="1">
    <location>
        <begin position="9"/>
        <end position="93"/>
    </location>
</feature>
<feature type="compositionally biased region" description="Polar residues" evidence="1">
    <location>
        <begin position="24"/>
        <end position="57"/>
    </location>
</feature>
<comment type="caution">
    <text evidence="2">The sequence shown here is derived from an EMBL/GenBank/DDBJ whole genome shotgun (WGS) entry which is preliminary data.</text>
</comment>
<sequence>MVYFTFAVEYDGSKQSGGRSGSKAQNGSVDESKTPTGSVDESKTPTGSADGSKSENGSAAGGEDDDGFKTITSRRNRRGNGDKKNSGTPKVKA</sequence>
<accession>A0A8S9LN82</accession>
<evidence type="ECO:0000256" key="1">
    <source>
        <dbReference type="SAM" id="MobiDB-lite"/>
    </source>
</evidence>
<evidence type="ECO:0000313" key="2">
    <source>
        <dbReference type="EMBL" id="KAF2607982.1"/>
    </source>
</evidence>